<dbReference type="AlphaFoldDB" id="A0A5B1CKV4"/>
<dbReference type="RefSeq" id="WP_068267415.1">
    <property type="nucleotide sequence ID" value="NZ_LWSK01000202.1"/>
</dbReference>
<dbReference type="Proteomes" id="UP000322699">
    <property type="component" value="Unassembled WGS sequence"/>
</dbReference>
<organism evidence="1 2">
    <name type="scientific">Rubripirellula obstinata</name>
    <dbReference type="NCBI Taxonomy" id="406547"/>
    <lineage>
        <taxon>Bacteria</taxon>
        <taxon>Pseudomonadati</taxon>
        <taxon>Planctomycetota</taxon>
        <taxon>Planctomycetia</taxon>
        <taxon>Pirellulales</taxon>
        <taxon>Pirellulaceae</taxon>
        <taxon>Rubripirellula</taxon>
    </lineage>
</organism>
<keyword evidence="2" id="KW-1185">Reference proteome</keyword>
<comment type="caution">
    <text evidence="1">The sequence shown here is derived from an EMBL/GenBank/DDBJ whole genome shotgun (WGS) entry which is preliminary data.</text>
</comment>
<sequence>MATLDSTALHEFLIQFTDGFSPELAEHFVSTPPNEVMQARIDELAAKANEDELSEQEQREYNTYIEALDVIALLRIKSMKKIGQSSSR</sequence>
<name>A0A5B1CKV4_9BACT</name>
<dbReference type="EMBL" id="VRLW01000001">
    <property type="protein sequence ID" value="KAA1260941.1"/>
    <property type="molecule type" value="Genomic_DNA"/>
</dbReference>
<gene>
    <name evidence="1" type="ORF">LF1_34830</name>
</gene>
<accession>A0A5B1CKV4</accession>
<dbReference type="OrthoDB" id="291335at2"/>
<evidence type="ECO:0000313" key="2">
    <source>
        <dbReference type="Proteomes" id="UP000322699"/>
    </source>
</evidence>
<evidence type="ECO:0000313" key="1">
    <source>
        <dbReference type="EMBL" id="KAA1260941.1"/>
    </source>
</evidence>
<reference evidence="1 2" key="1">
    <citation type="submission" date="2019-08" db="EMBL/GenBank/DDBJ databases">
        <title>Deep-cultivation of Planctomycetes and their phenomic and genomic characterization uncovers novel biology.</title>
        <authorList>
            <person name="Wiegand S."/>
            <person name="Jogler M."/>
            <person name="Boedeker C."/>
            <person name="Pinto D."/>
            <person name="Vollmers J."/>
            <person name="Rivas-Marin E."/>
            <person name="Kohn T."/>
            <person name="Peeters S.H."/>
            <person name="Heuer A."/>
            <person name="Rast P."/>
            <person name="Oberbeckmann S."/>
            <person name="Bunk B."/>
            <person name="Jeske O."/>
            <person name="Meyerdierks A."/>
            <person name="Storesund J.E."/>
            <person name="Kallscheuer N."/>
            <person name="Luecker S."/>
            <person name="Lage O.M."/>
            <person name="Pohl T."/>
            <person name="Merkel B.J."/>
            <person name="Hornburger P."/>
            <person name="Mueller R.-W."/>
            <person name="Bruemmer F."/>
            <person name="Labrenz M."/>
            <person name="Spormann A.M."/>
            <person name="Op Den Camp H."/>
            <person name="Overmann J."/>
            <person name="Amann R."/>
            <person name="Jetten M.S.M."/>
            <person name="Mascher T."/>
            <person name="Medema M.H."/>
            <person name="Devos D.P."/>
            <person name="Kaster A.-K."/>
            <person name="Ovreas L."/>
            <person name="Rohde M."/>
            <person name="Galperin M.Y."/>
            <person name="Jogler C."/>
        </authorList>
    </citation>
    <scope>NUCLEOTIDE SEQUENCE [LARGE SCALE GENOMIC DNA]</scope>
    <source>
        <strain evidence="1 2">LF1</strain>
    </source>
</reference>
<proteinExistence type="predicted"/>
<protein>
    <submittedName>
        <fullName evidence="1">Uncharacterized protein</fullName>
    </submittedName>
</protein>